<feature type="transmembrane region" description="Helical" evidence="7">
    <location>
        <begin position="291"/>
        <end position="311"/>
    </location>
</feature>
<sequence>MIGKVNANVRVKAAQLKKRWARDGLNTVRYAVLGREVNRGLLFKLFIYWILLVTSYIYLNPIFKMLVKMVMNEKDLNDPTVTWIPHELYFGHLEKAWTALKYSHSLFVSIGISILVAMFHIIACGLMGYALARMQFPFKKLLTFLLVLAFIIPPQVIVLPMIMMYTKLGLQGKLFSLIIPSIFGFGIKGALFVIIFRQFYTTQPKELEEAAKIDGASTFKFYWKVMFPLAKPAILVVSLFSFVWTWNDTYYPRMFLGQSSLVPLATQMSRVDASISSMLASEEAPLVLVEAIKMSASFLALLPPLLIFFFAQRYFVESVERTGLVE</sequence>
<gene>
    <name evidence="10" type="ORF">FLT43_10280</name>
    <name evidence="9" type="ORF">M5W83_20545</name>
</gene>
<dbReference type="PANTHER" id="PTHR43744:SF8">
    <property type="entry name" value="SN-GLYCEROL-3-PHOSPHATE TRANSPORT SYSTEM PERMEASE PROTEIN UGPE"/>
    <property type="match status" value="1"/>
</dbReference>
<dbReference type="Pfam" id="PF00528">
    <property type="entry name" value="BPD_transp_1"/>
    <property type="match status" value="1"/>
</dbReference>
<feature type="transmembrane region" description="Helical" evidence="7">
    <location>
        <begin position="106"/>
        <end position="129"/>
    </location>
</feature>
<dbReference type="Gene3D" id="1.10.3720.10">
    <property type="entry name" value="MetI-like"/>
    <property type="match status" value="1"/>
</dbReference>
<keyword evidence="2 7" id="KW-0813">Transport</keyword>
<evidence type="ECO:0000256" key="7">
    <source>
        <dbReference type="RuleBase" id="RU363032"/>
    </source>
</evidence>
<protein>
    <submittedName>
        <fullName evidence="10">Carbohydrate ABC transporter permease</fullName>
    </submittedName>
</protein>
<feature type="domain" description="ABC transmembrane type-1" evidence="8">
    <location>
        <begin position="106"/>
        <end position="311"/>
    </location>
</feature>
<keyword evidence="12" id="KW-1185">Reference proteome</keyword>
<feature type="transmembrane region" description="Helical" evidence="7">
    <location>
        <begin position="221"/>
        <end position="246"/>
    </location>
</feature>
<dbReference type="InterPro" id="IPR035906">
    <property type="entry name" value="MetI-like_sf"/>
</dbReference>
<keyword evidence="3" id="KW-1003">Cell membrane</keyword>
<dbReference type="Proteomes" id="UP001209276">
    <property type="component" value="Unassembled WGS sequence"/>
</dbReference>
<reference evidence="9 12" key="2">
    <citation type="submission" date="2022-05" db="EMBL/GenBank/DDBJ databases">
        <title>Genome Sequencing of Bee-Associated Microbes.</title>
        <authorList>
            <person name="Dunlap C."/>
        </authorList>
    </citation>
    <scope>NUCLEOTIDE SEQUENCE [LARGE SCALE GENOMIC DNA]</scope>
    <source>
        <strain evidence="9 12">NRRL B-14613</strain>
    </source>
</reference>
<reference evidence="10 11" key="1">
    <citation type="submission" date="2019-07" db="EMBL/GenBank/DDBJ databases">
        <title>Paenibacillus thiaminolyticus NRRL B-4156.</title>
        <authorList>
            <person name="Hehnly C."/>
            <person name="Zhang L."/>
        </authorList>
    </citation>
    <scope>NUCLEOTIDE SEQUENCE [LARGE SCALE GENOMIC DNA]</scope>
    <source>
        <strain evidence="10 11">NRRL B-4156</strain>
    </source>
</reference>
<evidence type="ECO:0000313" key="9">
    <source>
        <dbReference type="EMBL" id="MCY9609542.1"/>
    </source>
</evidence>
<keyword evidence="5 7" id="KW-1133">Transmembrane helix</keyword>
<dbReference type="GO" id="GO:0005886">
    <property type="term" value="C:plasma membrane"/>
    <property type="evidence" value="ECO:0007669"/>
    <property type="project" value="UniProtKB-SubCell"/>
</dbReference>
<comment type="subcellular location">
    <subcellularLocation>
        <location evidence="1 7">Cell membrane</location>
        <topology evidence="1 7">Multi-pass membrane protein</topology>
    </subcellularLocation>
</comment>
<proteinExistence type="inferred from homology"/>
<dbReference type="SUPFAM" id="SSF161098">
    <property type="entry name" value="MetI-like"/>
    <property type="match status" value="1"/>
</dbReference>
<evidence type="ECO:0000256" key="3">
    <source>
        <dbReference type="ARBA" id="ARBA00022475"/>
    </source>
</evidence>
<dbReference type="PROSITE" id="PS50928">
    <property type="entry name" value="ABC_TM1"/>
    <property type="match status" value="1"/>
</dbReference>
<evidence type="ECO:0000256" key="4">
    <source>
        <dbReference type="ARBA" id="ARBA00022692"/>
    </source>
</evidence>
<evidence type="ECO:0000313" key="12">
    <source>
        <dbReference type="Proteomes" id="UP001209276"/>
    </source>
</evidence>
<dbReference type="AlphaFoldDB" id="A0AAP9DUB6"/>
<feature type="transmembrane region" description="Helical" evidence="7">
    <location>
        <begin position="41"/>
        <end position="59"/>
    </location>
</feature>
<dbReference type="CDD" id="cd06261">
    <property type="entry name" value="TM_PBP2"/>
    <property type="match status" value="1"/>
</dbReference>
<evidence type="ECO:0000259" key="8">
    <source>
        <dbReference type="PROSITE" id="PS50928"/>
    </source>
</evidence>
<dbReference type="Proteomes" id="UP000315377">
    <property type="component" value="Chromosome"/>
</dbReference>
<evidence type="ECO:0000256" key="5">
    <source>
        <dbReference type="ARBA" id="ARBA00022989"/>
    </source>
</evidence>
<evidence type="ECO:0000256" key="6">
    <source>
        <dbReference type="ARBA" id="ARBA00023136"/>
    </source>
</evidence>
<comment type="similarity">
    <text evidence="7">Belongs to the binding-protein-dependent transport system permease family.</text>
</comment>
<name>A0AAP9DUB6_PANTH</name>
<evidence type="ECO:0000256" key="1">
    <source>
        <dbReference type="ARBA" id="ARBA00004651"/>
    </source>
</evidence>
<feature type="transmembrane region" description="Helical" evidence="7">
    <location>
        <begin position="177"/>
        <end position="200"/>
    </location>
</feature>
<organism evidence="10 11">
    <name type="scientific">Paenibacillus thiaminolyticus</name>
    <name type="common">Bacillus thiaminolyticus</name>
    <dbReference type="NCBI Taxonomy" id="49283"/>
    <lineage>
        <taxon>Bacteria</taxon>
        <taxon>Bacillati</taxon>
        <taxon>Bacillota</taxon>
        <taxon>Bacilli</taxon>
        <taxon>Bacillales</taxon>
        <taxon>Paenibacillaceae</taxon>
        <taxon>Paenibacillus</taxon>
    </lineage>
</organism>
<evidence type="ECO:0000313" key="11">
    <source>
        <dbReference type="Proteomes" id="UP000315377"/>
    </source>
</evidence>
<keyword evidence="4 7" id="KW-0812">Transmembrane</keyword>
<evidence type="ECO:0000256" key="2">
    <source>
        <dbReference type="ARBA" id="ARBA00022448"/>
    </source>
</evidence>
<dbReference type="InterPro" id="IPR000515">
    <property type="entry name" value="MetI-like"/>
</dbReference>
<keyword evidence="6 7" id="KW-0472">Membrane</keyword>
<dbReference type="GeneID" id="76996353"/>
<dbReference type="EMBL" id="CP041405">
    <property type="protein sequence ID" value="QDM43849.1"/>
    <property type="molecule type" value="Genomic_DNA"/>
</dbReference>
<dbReference type="PANTHER" id="PTHR43744">
    <property type="entry name" value="ABC TRANSPORTER PERMEASE PROTEIN MG189-RELATED-RELATED"/>
    <property type="match status" value="1"/>
</dbReference>
<dbReference type="RefSeq" id="WP_087444976.1">
    <property type="nucleotide sequence ID" value="NZ_CABMNB010000047.1"/>
</dbReference>
<feature type="transmembrane region" description="Helical" evidence="7">
    <location>
        <begin position="141"/>
        <end position="165"/>
    </location>
</feature>
<dbReference type="EMBL" id="JAMDMM010000039">
    <property type="protein sequence ID" value="MCY9609542.1"/>
    <property type="molecule type" value="Genomic_DNA"/>
</dbReference>
<dbReference type="GO" id="GO:0055085">
    <property type="term" value="P:transmembrane transport"/>
    <property type="evidence" value="ECO:0007669"/>
    <property type="project" value="InterPro"/>
</dbReference>
<accession>A0AAP9DUB6</accession>
<evidence type="ECO:0000313" key="10">
    <source>
        <dbReference type="EMBL" id="QDM43849.1"/>
    </source>
</evidence>